<evidence type="ECO:0000313" key="2">
    <source>
        <dbReference type="Proteomes" id="UP001164539"/>
    </source>
</evidence>
<organism evidence="1 2">
    <name type="scientific">Melia azedarach</name>
    <name type="common">Chinaberry tree</name>
    <dbReference type="NCBI Taxonomy" id="155640"/>
    <lineage>
        <taxon>Eukaryota</taxon>
        <taxon>Viridiplantae</taxon>
        <taxon>Streptophyta</taxon>
        <taxon>Embryophyta</taxon>
        <taxon>Tracheophyta</taxon>
        <taxon>Spermatophyta</taxon>
        <taxon>Magnoliopsida</taxon>
        <taxon>eudicotyledons</taxon>
        <taxon>Gunneridae</taxon>
        <taxon>Pentapetalae</taxon>
        <taxon>rosids</taxon>
        <taxon>malvids</taxon>
        <taxon>Sapindales</taxon>
        <taxon>Meliaceae</taxon>
        <taxon>Melia</taxon>
    </lineage>
</organism>
<keyword evidence="2" id="KW-1185">Reference proteome</keyword>
<evidence type="ECO:0000313" key="1">
    <source>
        <dbReference type="EMBL" id="KAJ4714961.1"/>
    </source>
</evidence>
<name>A0ACC1XUW4_MELAZ</name>
<accession>A0ACC1XUW4</accession>
<gene>
    <name evidence="1" type="ORF">OWV82_013370</name>
</gene>
<sequence>MDFMSSLSPDKKVILVGHSYGGICMSLAMENFPEKILVGVFVCICASLQVSTWSCHTRIFGQDPQRKSLLDCKLEFDQGLENPPTSGFFGPEYLESMVYNNCQLEDVELAIMLVRTNKAVL</sequence>
<protein>
    <submittedName>
        <fullName evidence="1">Salicylic acid-binding protein 2</fullName>
    </submittedName>
</protein>
<dbReference type="EMBL" id="CM051400">
    <property type="protein sequence ID" value="KAJ4714961.1"/>
    <property type="molecule type" value="Genomic_DNA"/>
</dbReference>
<comment type="caution">
    <text evidence="1">The sequence shown here is derived from an EMBL/GenBank/DDBJ whole genome shotgun (WGS) entry which is preliminary data.</text>
</comment>
<proteinExistence type="predicted"/>
<dbReference type="Proteomes" id="UP001164539">
    <property type="component" value="Chromosome 7"/>
</dbReference>
<reference evidence="1 2" key="1">
    <citation type="journal article" date="2023" name="Science">
        <title>Complex scaffold remodeling in plant triterpene biosynthesis.</title>
        <authorList>
            <person name="De La Pena R."/>
            <person name="Hodgson H."/>
            <person name="Liu J.C."/>
            <person name="Stephenson M.J."/>
            <person name="Martin A.C."/>
            <person name="Owen C."/>
            <person name="Harkess A."/>
            <person name="Leebens-Mack J."/>
            <person name="Jimenez L.E."/>
            <person name="Osbourn A."/>
            <person name="Sattely E.S."/>
        </authorList>
    </citation>
    <scope>NUCLEOTIDE SEQUENCE [LARGE SCALE GENOMIC DNA]</scope>
    <source>
        <strain evidence="2">cv. JPN11</strain>
        <tissue evidence="1">Leaf</tissue>
    </source>
</reference>